<evidence type="ECO:0000256" key="2">
    <source>
        <dbReference type="ARBA" id="ARBA00022679"/>
    </source>
</evidence>
<reference evidence="5 6" key="1">
    <citation type="submission" date="2018-06" db="EMBL/GenBank/DDBJ databases">
        <authorList>
            <consortium name="Pathogen Informatics"/>
            <person name="Doyle S."/>
        </authorList>
    </citation>
    <scope>NUCLEOTIDE SEQUENCE [LARGE SCALE GENOMIC DNA]</scope>
    <source>
        <strain evidence="5 6">NCTC11862</strain>
    </source>
</reference>
<dbReference type="GO" id="GO:1903509">
    <property type="term" value="P:liposaccharide metabolic process"/>
    <property type="evidence" value="ECO:0007669"/>
    <property type="project" value="UniProtKB-ARBA"/>
</dbReference>
<accession>A0A376CKP8</accession>
<feature type="domain" description="Glycosyl transferase family 1" evidence="3">
    <location>
        <begin position="191"/>
        <end position="318"/>
    </location>
</feature>
<dbReference type="InterPro" id="IPR001296">
    <property type="entry name" value="Glyco_trans_1"/>
</dbReference>
<dbReference type="GO" id="GO:1901137">
    <property type="term" value="P:carbohydrate derivative biosynthetic process"/>
    <property type="evidence" value="ECO:0007669"/>
    <property type="project" value="UniProtKB-ARBA"/>
</dbReference>
<dbReference type="PANTHER" id="PTHR45947">
    <property type="entry name" value="SULFOQUINOVOSYL TRANSFERASE SQD2"/>
    <property type="match status" value="1"/>
</dbReference>
<dbReference type="GO" id="GO:0004373">
    <property type="term" value="F:alpha-1,4-glucan glucosyltransferase (UDP-glucose donor) activity"/>
    <property type="evidence" value="ECO:0007669"/>
    <property type="project" value="UniProtKB-EC"/>
</dbReference>
<dbReference type="Gene3D" id="3.40.50.2000">
    <property type="entry name" value="Glycogen Phosphorylase B"/>
    <property type="match status" value="2"/>
</dbReference>
<organism evidence="5 6">
    <name type="scientific">Corynebacterium pilosum</name>
    <dbReference type="NCBI Taxonomy" id="35756"/>
    <lineage>
        <taxon>Bacteria</taxon>
        <taxon>Bacillati</taxon>
        <taxon>Actinomycetota</taxon>
        <taxon>Actinomycetes</taxon>
        <taxon>Mycobacteriales</taxon>
        <taxon>Corynebacteriaceae</taxon>
        <taxon>Corynebacterium</taxon>
    </lineage>
</organism>
<sequence>MTGPALRIALVAPARYPIREPFTGGLEAFCHTLTVALRSLGHSVDLYAARGSHGNEPSFELPAVHWGRDQYWASDTGYPPGAKEREDAAYAALREHLAQRDYDVVHNNSLNPGLLLPGGAPLPLVTTFHTPQLPEMQAAIDAAGSQAGRFAAVSRSTAAEWDTPGPIHVIPNGVDTHAWRPGCGGGPAIWFGRLVPEKAPHLALDACHAAGVPVVVAGRNGDRHYFDTMVAPRLKAYNATFVGELEHLRLHRLVASCSVCVVTPQWDEPFGLVAFEAMACGTPVAAFDRGGLGELLRDAPVSLATSGNVDALAGAIRIAARIDRHHVAAWVRANFSLHATATRYIQLYREVKVQ</sequence>
<dbReference type="PANTHER" id="PTHR45947:SF3">
    <property type="entry name" value="SULFOQUINOVOSYL TRANSFERASE SQD2"/>
    <property type="match status" value="1"/>
</dbReference>
<name>A0A376CKP8_9CORY</name>
<evidence type="ECO:0000313" key="6">
    <source>
        <dbReference type="Proteomes" id="UP000254467"/>
    </source>
</evidence>
<proteinExistence type="predicted"/>
<dbReference type="RefSeq" id="WP_018582171.1">
    <property type="nucleotide sequence ID" value="NZ_LDYD01000007.1"/>
</dbReference>
<feature type="domain" description="Glycosyltransferase subfamily 4-like N-terminal" evidence="4">
    <location>
        <begin position="24"/>
        <end position="177"/>
    </location>
</feature>
<dbReference type="Proteomes" id="UP000254467">
    <property type="component" value="Unassembled WGS sequence"/>
</dbReference>
<evidence type="ECO:0000256" key="1">
    <source>
        <dbReference type="ARBA" id="ARBA00022676"/>
    </source>
</evidence>
<gene>
    <name evidence="5" type="ORF">NCTC11862_00431</name>
</gene>
<dbReference type="Pfam" id="PF00534">
    <property type="entry name" value="Glycos_transf_1"/>
    <property type="match status" value="1"/>
</dbReference>
<dbReference type="InterPro" id="IPR028098">
    <property type="entry name" value="Glyco_trans_4-like_N"/>
</dbReference>
<keyword evidence="1 5" id="KW-0328">Glycosyltransferase</keyword>
<keyword evidence="6" id="KW-1185">Reference proteome</keyword>
<dbReference type="STRING" id="35756.GCA_001044155_01835"/>
<evidence type="ECO:0000313" key="5">
    <source>
        <dbReference type="EMBL" id="STC68669.1"/>
    </source>
</evidence>
<dbReference type="EC" id="2.4.1.11" evidence="5"/>
<dbReference type="EMBL" id="UFXQ01000001">
    <property type="protein sequence ID" value="STC68669.1"/>
    <property type="molecule type" value="Genomic_DNA"/>
</dbReference>
<keyword evidence="2 5" id="KW-0808">Transferase</keyword>
<dbReference type="SUPFAM" id="SSF53756">
    <property type="entry name" value="UDP-Glycosyltransferase/glycogen phosphorylase"/>
    <property type="match status" value="1"/>
</dbReference>
<dbReference type="Pfam" id="PF13439">
    <property type="entry name" value="Glyco_transf_4"/>
    <property type="match status" value="1"/>
</dbReference>
<evidence type="ECO:0000259" key="4">
    <source>
        <dbReference type="Pfam" id="PF13439"/>
    </source>
</evidence>
<dbReference type="AlphaFoldDB" id="A0A376CKP8"/>
<protein>
    <submittedName>
        <fullName evidence="5">Sugar transferase</fullName>
        <ecNumber evidence="5">2.4.1.11</ecNumber>
    </submittedName>
</protein>
<evidence type="ECO:0000259" key="3">
    <source>
        <dbReference type="Pfam" id="PF00534"/>
    </source>
</evidence>
<dbReference type="InterPro" id="IPR050194">
    <property type="entry name" value="Glycosyltransferase_grp1"/>
</dbReference>
<dbReference type="CDD" id="cd03802">
    <property type="entry name" value="GT4_AviGT4-like"/>
    <property type="match status" value="1"/>
</dbReference>